<comment type="caution">
    <text evidence="11">The sequence shown here is derived from an EMBL/GenBank/DDBJ whole genome shotgun (WGS) entry which is preliminary data.</text>
</comment>
<evidence type="ECO:0000256" key="3">
    <source>
        <dbReference type="ARBA" id="ARBA00012834"/>
    </source>
</evidence>
<evidence type="ECO:0000256" key="7">
    <source>
        <dbReference type="ARBA" id="ARBA00022691"/>
    </source>
</evidence>
<dbReference type="GO" id="GO:0032259">
    <property type="term" value="P:methylation"/>
    <property type="evidence" value="ECO:0007669"/>
    <property type="project" value="UniProtKB-KW"/>
</dbReference>
<dbReference type="GeneID" id="55966685"/>
<keyword evidence="6 8" id="KW-0808">Transferase</keyword>
<proteinExistence type="inferred from homology"/>
<evidence type="ECO:0000256" key="4">
    <source>
        <dbReference type="ARBA" id="ARBA00017497"/>
    </source>
</evidence>
<dbReference type="Gene3D" id="3.40.50.150">
    <property type="entry name" value="Vaccinia Virus protein VP39"/>
    <property type="match status" value="1"/>
</dbReference>
<evidence type="ECO:0000313" key="12">
    <source>
        <dbReference type="Proteomes" id="UP000749293"/>
    </source>
</evidence>
<feature type="binding site" evidence="9">
    <location>
        <position position="106"/>
    </location>
    <ligand>
        <name>S-adenosyl-L-methionine</name>
        <dbReference type="ChEBI" id="CHEBI:59789"/>
    </ligand>
</feature>
<dbReference type="OrthoDB" id="203237at2759"/>
<dbReference type="InterPro" id="IPR016651">
    <property type="entry name" value="LCMT1"/>
</dbReference>
<evidence type="ECO:0000256" key="10">
    <source>
        <dbReference type="SAM" id="MobiDB-lite"/>
    </source>
</evidence>
<evidence type="ECO:0000256" key="8">
    <source>
        <dbReference type="PIRNR" id="PIRNR016305"/>
    </source>
</evidence>
<comment type="similarity">
    <text evidence="2 8">Belongs to the methyltransferase superfamily. LCMT family.</text>
</comment>
<dbReference type="RefSeq" id="XP_035325370.1">
    <property type="nucleotide sequence ID" value="XM_035462440.1"/>
</dbReference>
<comment type="catalytic activity">
    <reaction evidence="1 8">
        <text>[phosphatase 2A protein]-C-terminal L-leucine + S-adenosyl-L-methionine = [phosphatase 2A protein]-C-terminal L-leucine methyl ester + S-adenosyl-L-homocysteine</text>
        <dbReference type="Rhea" id="RHEA:48544"/>
        <dbReference type="Rhea" id="RHEA-COMP:12134"/>
        <dbReference type="Rhea" id="RHEA-COMP:12135"/>
        <dbReference type="ChEBI" id="CHEBI:57856"/>
        <dbReference type="ChEBI" id="CHEBI:59789"/>
        <dbReference type="ChEBI" id="CHEBI:90516"/>
        <dbReference type="ChEBI" id="CHEBI:90517"/>
        <dbReference type="EC" id="2.1.1.233"/>
    </reaction>
</comment>
<feature type="compositionally biased region" description="Gly residues" evidence="10">
    <location>
        <begin position="13"/>
        <end position="30"/>
    </location>
</feature>
<evidence type="ECO:0000256" key="1">
    <source>
        <dbReference type="ARBA" id="ARBA00000724"/>
    </source>
</evidence>
<sequence>MASVPNLLSLRGTRGGSRGGGRRGGGGDGGRAATADATIQGTDNDAAVSRLSAVDLGYLDDVFARYFVQDVDAPRRLPIINRALDRLVDEFLSNSPDAARQIVSLGAGTDTRPFRLFSRPLRQQGQQQKKTLIYHELDFGVVSARKLRTVRGTPALSRILCDATPVTDDGASWTSRPSSGAGDYHCHGLDLRSLAAAAGKGEGSGGGGCTLPGLRTDVPTLVISECCLCYMSPQEAMGVMSYFTSRIAALSTAIYEPIRPDDPFGRVMVSNLAARRIRMPTLNAYPQPADQEQRLRDAGFSHVKAMTVGDIWRTWVDDKERERVDGLQGLDEVEEWELLAAHYVVVWGGRKGADSDGGDTE</sequence>
<evidence type="ECO:0000313" key="11">
    <source>
        <dbReference type="EMBL" id="KAF4126718.1"/>
    </source>
</evidence>
<dbReference type="AlphaFoldDB" id="A0A9P4Z3S1"/>
<comment type="function">
    <text evidence="8">Methylates the carboxyl group of the C-terminal leucine residue of protein phosphatase 2A catalytic subunits to form alpha-leucine ester residues.</text>
</comment>
<reference evidence="11" key="1">
    <citation type="submission" date="2020-03" db="EMBL/GenBank/DDBJ databases">
        <title>Site-based positive gene gene selection in Geosmithia morbida across the United States reveals a broad range of putative effectors and factors for local host and environmental adapation.</title>
        <authorList>
            <person name="Onufrak A."/>
            <person name="Murdoch R.W."/>
            <person name="Gazis R."/>
            <person name="Huff M."/>
            <person name="Staton M."/>
            <person name="Klingeman W."/>
            <person name="Hadziabdic D."/>
        </authorList>
    </citation>
    <scope>NUCLEOTIDE SEQUENCE</scope>
    <source>
        <strain evidence="11">1262</strain>
    </source>
</reference>
<dbReference type="PANTHER" id="PTHR13600:SF21">
    <property type="entry name" value="LEUCINE CARBOXYL METHYLTRANSFERASE 1"/>
    <property type="match status" value="1"/>
</dbReference>
<dbReference type="InterPro" id="IPR029063">
    <property type="entry name" value="SAM-dependent_MTases_sf"/>
</dbReference>
<dbReference type="GO" id="GO:0018423">
    <property type="term" value="F:protein C-terminal leucine carboxyl O-methyltransferase activity"/>
    <property type="evidence" value="ECO:0007669"/>
    <property type="project" value="UniProtKB-EC"/>
</dbReference>
<organism evidence="11 12">
    <name type="scientific">Geosmithia morbida</name>
    <dbReference type="NCBI Taxonomy" id="1094350"/>
    <lineage>
        <taxon>Eukaryota</taxon>
        <taxon>Fungi</taxon>
        <taxon>Dikarya</taxon>
        <taxon>Ascomycota</taxon>
        <taxon>Pezizomycotina</taxon>
        <taxon>Sordariomycetes</taxon>
        <taxon>Hypocreomycetidae</taxon>
        <taxon>Hypocreales</taxon>
        <taxon>Bionectriaceae</taxon>
        <taxon>Geosmithia</taxon>
    </lineage>
</organism>
<dbReference type="EC" id="2.1.1.233" evidence="3 8"/>
<keyword evidence="7 8" id="KW-0949">S-adenosyl-L-methionine</keyword>
<dbReference type="PANTHER" id="PTHR13600">
    <property type="entry name" value="LEUCINE CARBOXYL METHYLTRANSFERASE"/>
    <property type="match status" value="1"/>
</dbReference>
<evidence type="ECO:0000256" key="2">
    <source>
        <dbReference type="ARBA" id="ARBA00010703"/>
    </source>
</evidence>
<accession>A0A9P4Z3S1</accession>
<protein>
    <recommendedName>
        <fullName evidence="4 8">Leucine carboxyl methyltransferase 1</fullName>
        <ecNumber evidence="3 8">2.1.1.233</ecNumber>
    </recommendedName>
</protein>
<feature type="binding site" evidence="9">
    <location>
        <begin position="190"/>
        <end position="191"/>
    </location>
    <ligand>
        <name>S-adenosyl-L-methionine</name>
        <dbReference type="ChEBI" id="CHEBI:59789"/>
    </ligand>
</feature>
<evidence type="ECO:0000256" key="5">
    <source>
        <dbReference type="ARBA" id="ARBA00022603"/>
    </source>
</evidence>
<dbReference type="EMBL" id="JAANYQ010000001">
    <property type="protein sequence ID" value="KAF4126718.1"/>
    <property type="molecule type" value="Genomic_DNA"/>
</dbReference>
<dbReference type="InterPro" id="IPR007213">
    <property type="entry name" value="Ppm1/Ppm2/Tcmp"/>
</dbReference>
<dbReference type="Pfam" id="PF04072">
    <property type="entry name" value="LCM"/>
    <property type="match status" value="1"/>
</dbReference>
<keyword evidence="5 8" id="KW-0489">Methyltransferase</keyword>
<keyword evidence="12" id="KW-1185">Reference proteome</keyword>
<evidence type="ECO:0000256" key="6">
    <source>
        <dbReference type="ARBA" id="ARBA00022679"/>
    </source>
</evidence>
<dbReference type="Proteomes" id="UP000749293">
    <property type="component" value="Unassembled WGS sequence"/>
</dbReference>
<dbReference type="PIRSF" id="PIRSF016305">
    <property type="entry name" value="LCM_mtfrase"/>
    <property type="match status" value="1"/>
</dbReference>
<gene>
    <name evidence="11" type="ORF">GMORB2_0455</name>
</gene>
<feature type="binding site" evidence="9">
    <location>
        <position position="225"/>
    </location>
    <ligand>
        <name>S-adenosyl-L-methionine</name>
        <dbReference type="ChEBI" id="CHEBI:59789"/>
    </ligand>
</feature>
<feature type="region of interest" description="Disordered" evidence="10">
    <location>
        <begin position="10"/>
        <end position="35"/>
    </location>
</feature>
<evidence type="ECO:0000256" key="9">
    <source>
        <dbReference type="PIRSR" id="PIRSR016305-1"/>
    </source>
</evidence>
<dbReference type="SUPFAM" id="SSF53335">
    <property type="entry name" value="S-adenosyl-L-methionine-dependent methyltransferases"/>
    <property type="match status" value="1"/>
</dbReference>
<name>A0A9P4Z3S1_9HYPO</name>